<dbReference type="PANTHER" id="PTHR12794">
    <property type="entry name" value="GEMIN2"/>
    <property type="match status" value="1"/>
</dbReference>
<dbReference type="Proteomes" id="UP001217754">
    <property type="component" value="Chromosome 8"/>
</dbReference>
<name>A0AAF0F5E5_9BASI</name>
<dbReference type="GO" id="GO:0032797">
    <property type="term" value="C:SMN complex"/>
    <property type="evidence" value="ECO:0007669"/>
    <property type="project" value="TreeGrafter"/>
</dbReference>
<dbReference type="EMBL" id="CP119965">
    <property type="protein sequence ID" value="WFD40884.1"/>
    <property type="molecule type" value="Genomic_DNA"/>
</dbReference>
<keyword evidence="3" id="KW-1185">Reference proteome</keyword>
<reference evidence="2" key="1">
    <citation type="submission" date="2023-03" db="EMBL/GenBank/DDBJ databases">
        <title>Mating type loci evolution in Malassezia.</title>
        <authorList>
            <person name="Coelho M.A."/>
        </authorList>
    </citation>
    <scope>NUCLEOTIDE SEQUENCE</scope>
    <source>
        <strain evidence="2">CBS 9431</strain>
    </source>
</reference>
<protein>
    <submittedName>
        <fullName evidence="2">Uncharacterized protein</fullName>
    </submittedName>
</protein>
<dbReference type="InterPro" id="IPR035426">
    <property type="entry name" value="Gemin2/Brr1"/>
</dbReference>
<dbReference type="Gene3D" id="1.20.58.1070">
    <property type="match status" value="1"/>
</dbReference>
<evidence type="ECO:0000313" key="3">
    <source>
        <dbReference type="Proteomes" id="UP001217754"/>
    </source>
</evidence>
<dbReference type="GeneID" id="85227526"/>
<evidence type="ECO:0000256" key="1">
    <source>
        <dbReference type="ARBA" id="ARBA00025758"/>
    </source>
</evidence>
<accession>A0AAF0F5E5</accession>
<proteinExistence type="inferred from homology"/>
<gene>
    <name evidence="2" type="ORF">MJAP1_003875</name>
</gene>
<comment type="similarity">
    <text evidence="1">Belongs to the gemin-2 family.</text>
</comment>
<sequence length="321" mass="35750">MHGRARRGGKRGAEYGQTILPVGELPADFNGVPLDGEQYLAMVRREASMQPRILYSAAHATTAPAAQALKSIPAETTSFFPDASWRSVFLERFERLHKSLKAPPPRSVQGRTRVPDVSDEAAWYRFVHGRAPPDADERSAMLDGALSDTESFASAATSEAEVDDMLESEPTGDVLVDHYGFAFQEPSMRILTALDTDDTLRLIQLFRKWMQQPYFVLPYDDAPLRYALHPLHTRWLFSLLAHLDRRLSGEEIAGLRALARSCIAALTHVRSLRAQAMADSDDDFLEQESGAWMLLVIVAGVWGQRDLWDEAKARTSTPSAP</sequence>
<dbReference type="GO" id="GO:0005634">
    <property type="term" value="C:nucleus"/>
    <property type="evidence" value="ECO:0007669"/>
    <property type="project" value="TreeGrafter"/>
</dbReference>
<dbReference type="AlphaFoldDB" id="A0AAF0F5E5"/>
<evidence type="ECO:0000313" key="2">
    <source>
        <dbReference type="EMBL" id="WFD40884.1"/>
    </source>
</evidence>
<dbReference type="RefSeq" id="XP_060123781.1">
    <property type="nucleotide sequence ID" value="XM_060267798.1"/>
</dbReference>
<dbReference type="GO" id="GO:0000387">
    <property type="term" value="P:spliceosomal snRNP assembly"/>
    <property type="evidence" value="ECO:0007669"/>
    <property type="project" value="InterPro"/>
</dbReference>
<dbReference type="PANTHER" id="PTHR12794:SF0">
    <property type="entry name" value="GEM-ASSOCIATED PROTEIN 2"/>
    <property type="match status" value="1"/>
</dbReference>
<organism evidence="2 3">
    <name type="scientific">Malassezia japonica</name>
    <dbReference type="NCBI Taxonomy" id="223818"/>
    <lineage>
        <taxon>Eukaryota</taxon>
        <taxon>Fungi</taxon>
        <taxon>Dikarya</taxon>
        <taxon>Basidiomycota</taxon>
        <taxon>Ustilaginomycotina</taxon>
        <taxon>Malasseziomycetes</taxon>
        <taxon>Malasseziales</taxon>
        <taxon>Malasseziaceae</taxon>
        <taxon>Malassezia</taxon>
    </lineage>
</organism>
<dbReference type="Pfam" id="PF04938">
    <property type="entry name" value="SIP1"/>
    <property type="match status" value="1"/>
</dbReference>